<dbReference type="FunFam" id="3.30.160.60:FF:000100">
    <property type="entry name" value="Zinc finger 45-like"/>
    <property type="match status" value="1"/>
</dbReference>
<evidence type="ECO:0000256" key="2">
    <source>
        <dbReference type="ARBA" id="ARBA00006991"/>
    </source>
</evidence>
<dbReference type="Pfam" id="PF00096">
    <property type="entry name" value="zf-C2H2"/>
    <property type="match status" value="6"/>
</dbReference>
<dbReference type="GO" id="GO:0005634">
    <property type="term" value="C:nucleus"/>
    <property type="evidence" value="ECO:0007669"/>
    <property type="project" value="UniProtKB-SubCell"/>
</dbReference>
<gene>
    <name evidence="14" type="primary">RUBCNL</name>
</gene>
<name>A0AAY4F037_9TELE</name>
<comment type="similarity">
    <text evidence="2">Belongs to the krueppel C2H2-type zinc-finger protein family.</text>
</comment>
<keyword evidence="7" id="KW-0805">Transcription regulation</keyword>
<evidence type="ECO:0000256" key="5">
    <source>
        <dbReference type="ARBA" id="ARBA00022771"/>
    </source>
</evidence>
<dbReference type="InterPro" id="IPR029400">
    <property type="entry name" value="TINF2_N"/>
</dbReference>
<keyword evidence="9" id="KW-0804">Transcription</keyword>
<feature type="compositionally biased region" description="Polar residues" evidence="12">
    <location>
        <begin position="247"/>
        <end position="259"/>
    </location>
</feature>
<dbReference type="AlphaFoldDB" id="A0AAY4F037"/>
<dbReference type="Gene3D" id="3.30.160.60">
    <property type="entry name" value="Classic Zinc Finger"/>
    <property type="match status" value="9"/>
</dbReference>
<dbReference type="PROSITE" id="PS50157">
    <property type="entry name" value="ZINC_FINGER_C2H2_2"/>
    <property type="match status" value="11"/>
</dbReference>
<dbReference type="CDD" id="cd11657">
    <property type="entry name" value="TIN2_N"/>
    <property type="match status" value="1"/>
</dbReference>
<keyword evidence="4" id="KW-0677">Repeat</keyword>
<feature type="domain" description="C2H2-type" evidence="13">
    <location>
        <begin position="569"/>
        <end position="596"/>
    </location>
</feature>
<reference evidence="14 15" key="1">
    <citation type="submission" date="2020-06" db="EMBL/GenBank/DDBJ databases">
        <authorList>
            <consortium name="Wellcome Sanger Institute Data Sharing"/>
        </authorList>
    </citation>
    <scope>NUCLEOTIDE SEQUENCE [LARGE SCALE GENOMIC DNA]</scope>
</reference>
<evidence type="ECO:0000256" key="8">
    <source>
        <dbReference type="ARBA" id="ARBA00023125"/>
    </source>
</evidence>
<feature type="domain" description="C2H2-type" evidence="13">
    <location>
        <begin position="469"/>
        <end position="496"/>
    </location>
</feature>
<evidence type="ECO:0000256" key="3">
    <source>
        <dbReference type="ARBA" id="ARBA00022723"/>
    </source>
</evidence>
<feature type="domain" description="C2H2-type" evidence="13">
    <location>
        <begin position="497"/>
        <end position="524"/>
    </location>
</feature>
<dbReference type="Ensembl" id="ENSDCDT00010074142.1">
    <property type="protein sequence ID" value="ENSDCDP00010063330.1"/>
    <property type="gene ID" value="ENSDCDG00010034545.1"/>
</dbReference>
<dbReference type="PROSITE" id="PS00028">
    <property type="entry name" value="ZINC_FINGER_C2H2_1"/>
    <property type="match status" value="11"/>
</dbReference>
<dbReference type="GO" id="GO:0003700">
    <property type="term" value="F:DNA-binding transcription factor activity"/>
    <property type="evidence" value="ECO:0007669"/>
    <property type="project" value="TreeGrafter"/>
</dbReference>
<reference evidence="14" key="3">
    <citation type="submission" date="2025-09" db="UniProtKB">
        <authorList>
            <consortium name="Ensembl"/>
        </authorList>
    </citation>
    <scope>IDENTIFICATION</scope>
</reference>
<dbReference type="FunFam" id="3.30.160.60:FF:002343">
    <property type="entry name" value="Zinc finger protein 33A"/>
    <property type="match status" value="1"/>
</dbReference>
<evidence type="ECO:0000256" key="9">
    <source>
        <dbReference type="ARBA" id="ARBA00023163"/>
    </source>
</evidence>
<accession>A0AAY4F037</accession>
<feature type="domain" description="C2H2-type" evidence="13">
    <location>
        <begin position="597"/>
        <end position="624"/>
    </location>
</feature>
<comment type="subcellular location">
    <subcellularLocation>
        <location evidence="1">Nucleus</location>
    </subcellularLocation>
</comment>
<evidence type="ECO:0000256" key="12">
    <source>
        <dbReference type="SAM" id="MobiDB-lite"/>
    </source>
</evidence>
<keyword evidence="15" id="KW-1185">Reference proteome</keyword>
<keyword evidence="6" id="KW-0862">Zinc</keyword>
<keyword evidence="3" id="KW-0479">Metal-binding</keyword>
<reference evidence="14" key="2">
    <citation type="submission" date="2025-08" db="UniProtKB">
        <authorList>
            <consortium name="Ensembl"/>
        </authorList>
    </citation>
    <scope>IDENTIFICATION</scope>
</reference>
<dbReference type="FunFam" id="3.30.160.60:FF:000446">
    <property type="entry name" value="Zinc finger protein"/>
    <property type="match status" value="2"/>
</dbReference>
<feature type="domain" description="C2H2-type" evidence="13">
    <location>
        <begin position="709"/>
        <end position="736"/>
    </location>
</feature>
<dbReference type="FunFam" id="3.30.160.60:FF:000634">
    <property type="entry name" value="Zinc finger X-chromosomal protein"/>
    <property type="match status" value="1"/>
</dbReference>
<feature type="domain" description="C2H2-type" evidence="13">
    <location>
        <begin position="625"/>
        <end position="652"/>
    </location>
</feature>
<feature type="domain" description="C2H2-type" evidence="13">
    <location>
        <begin position="681"/>
        <end position="708"/>
    </location>
</feature>
<feature type="domain" description="C2H2-type" evidence="13">
    <location>
        <begin position="421"/>
        <end position="448"/>
    </location>
</feature>
<evidence type="ECO:0000256" key="10">
    <source>
        <dbReference type="ARBA" id="ARBA00023242"/>
    </source>
</evidence>
<feature type="domain" description="C2H2-type" evidence="13">
    <location>
        <begin position="541"/>
        <end position="568"/>
    </location>
</feature>
<dbReference type="SMART" id="SM00355">
    <property type="entry name" value="ZnF_C2H2"/>
    <property type="match status" value="11"/>
</dbReference>
<keyword evidence="8" id="KW-0238">DNA-binding</keyword>
<dbReference type="GeneTree" id="ENSGT00940000162179"/>
<dbReference type="InterPro" id="IPR036236">
    <property type="entry name" value="Znf_C2H2_sf"/>
</dbReference>
<evidence type="ECO:0000313" key="14">
    <source>
        <dbReference type="Ensembl" id="ENSDCDP00010063330.1"/>
    </source>
</evidence>
<proteinExistence type="inferred from homology"/>
<feature type="domain" description="C2H2-type" evidence="13">
    <location>
        <begin position="653"/>
        <end position="680"/>
    </location>
</feature>
<dbReference type="FunFam" id="3.30.160.60:FF:000325">
    <property type="entry name" value="ZFP90 zinc finger protein"/>
    <property type="match status" value="1"/>
</dbReference>
<dbReference type="FunFam" id="3.30.160.60:FF:000671">
    <property type="entry name" value="Zinc finger protein 26"/>
    <property type="match status" value="1"/>
</dbReference>
<sequence length="763" mass="84789">MSDPPPLSALRILVPPLRLMSAFLWQVAQQQNLEHYGKLEEFVTMVTKTVPGLLSSRQRGALIMGLRAKMMLEMCRGELPVDVQTVRSHLNRIQASGTSKVRDSELESLQAGLLKLVLSLLEDPKGREHFFQEVFPVEYGPDFDKALQVLTCFFLSRLEQLFPVPSFKQVASWLSRSPSGLQEYAQAVCQPDHLRGLLQKTHGGPLNETALPSVVEDRIISSLSRPPKPASIQRLVHSEPDFVLGSRSPSRPEQNSPISPNEHGGCEHSNVEFPSVDYDDRDEEDAGREQSPMAEAFTDIIEEGDADIPESERTECLSAAIPDQGDSVSIPALQFIKMPSPPNSQEIITEPHSGTGVNVSLADVQENGTFQEGVSCELSVTSASHVPEHDENGTAARPQAENAARSACLTTRARVPWRVAKKCPQCGKCFTYYSELVRHLKSHALVGPCKLKLTSQESHKIRRLNALVQKCPKCEQTFGSVAKWIKHQKAHQDKASLRCSCCGREFKSLSGLLSHKRVHDAKPCSSEPTPNKKAAGDARPGRCRFCGGVFPKAHELRSHLKTHAEYRPHQCDWCGKCFACSSSLLSHLSNHTGEKPHLCTHCGKQFFSKSQLKSHLKSHSGERPHCCAYCGKRFSLLGNLTVHTRIHTGEKPFRCGACGKGFVSAGDLQVHARSHTGEKPYRCKVCERAFVTSSHLAAHTRMHTGERPHCCKECGKTFTRRYDWRVHTKTHAGIKPFTCSVCARSYTRWTHLKRHMKSHAAAI</sequence>
<dbReference type="Proteomes" id="UP000694580">
    <property type="component" value="Chromosome 15"/>
</dbReference>
<dbReference type="GO" id="GO:0000978">
    <property type="term" value="F:RNA polymerase II cis-regulatory region sequence-specific DNA binding"/>
    <property type="evidence" value="ECO:0007669"/>
    <property type="project" value="TreeGrafter"/>
</dbReference>
<dbReference type="Pfam" id="PF14973">
    <property type="entry name" value="TINF2_N"/>
    <property type="match status" value="1"/>
</dbReference>
<dbReference type="Pfam" id="PF13912">
    <property type="entry name" value="zf-C2H2_6"/>
    <property type="match status" value="2"/>
</dbReference>
<feature type="domain" description="C2H2-type" evidence="13">
    <location>
        <begin position="737"/>
        <end position="763"/>
    </location>
</feature>
<evidence type="ECO:0000256" key="11">
    <source>
        <dbReference type="PROSITE-ProRule" id="PRU00042"/>
    </source>
</evidence>
<evidence type="ECO:0000256" key="4">
    <source>
        <dbReference type="ARBA" id="ARBA00022737"/>
    </source>
</evidence>
<dbReference type="GO" id="GO:0006357">
    <property type="term" value="P:regulation of transcription by RNA polymerase II"/>
    <property type="evidence" value="ECO:0007669"/>
    <property type="project" value="TreeGrafter"/>
</dbReference>
<keyword evidence="10" id="KW-0539">Nucleus</keyword>
<feature type="compositionally biased region" description="Acidic residues" evidence="12">
    <location>
        <begin position="277"/>
        <end position="286"/>
    </location>
</feature>
<evidence type="ECO:0000259" key="13">
    <source>
        <dbReference type="PROSITE" id="PS50157"/>
    </source>
</evidence>
<evidence type="ECO:0000313" key="15">
    <source>
        <dbReference type="Proteomes" id="UP000694580"/>
    </source>
</evidence>
<dbReference type="InterPro" id="IPR013087">
    <property type="entry name" value="Znf_C2H2_type"/>
</dbReference>
<evidence type="ECO:0000256" key="6">
    <source>
        <dbReference type="ARBA" id="ARBA00022833"/>
    </source>
</evidence>
<dbReference type="PANTHER" id="PTHR24390">
    <property type="entry name" value="ZINC FINGER PROTEIN"/>
    <property type="match status" value="1"/>
</dbReference>
<dbReference type="GO" id="GO:0008270">
    <property type="term" value="F:zinc ion binding"/>
    <property type="evidence" value="ECO:0007669"/>
    <property type="project" value="UniProtKB-KW"/>
</dbReference>
<evidence type="ECO:0000256" key="7">
    <source>
        <dbReference type="ARBA" id="ARBA00023015"/>
    </source>
</evidence>
<dbReference type="FunFam" id="3.30.160.60:FF:000992">
    <property type="entry name" value="Zinc finger protein 320"/>
    <property type="match status" value="1"/>
</dbReference>
<dbReference type="SUPFAM" id="SSF57667">
    <property type="entry name" value="beta-beta-alpha zinc fingers"/>
    <property type="match status" value="6"/>
</dbReference>
<feature type="region of interest" description="Disordered" evidence="12">
    <location>
        <begin position="242"/>
        <end position="294"/>
    </location>
</feature>
<protein>
    <recommendedName>
        <fullName evidence="13">C2H2-type domain-containing protein</fullName>
    </recommendedName>
</protein>
<organism evidence="14 15">
    <name type="scientific">Denticeps clupeoides</name>
    <name type="common">denticle herring</name>
    <dbReference type="NCBI Taxonomy" id="299321"/>
    <lineage>
        <taxon>Eukaryota</taxon>
        <taxon>Metazoa</taxon>
        <taxon>Chordata</taxon>
        <taxon>Craniata</taxon>
        <taxon>Vertebrata</taxon>
        <taxon>Euteleostomi</taxon>
        <taxon>Actinopterygii</taxon>
        <taxon>Neopterygii</taxon>
        <taxon>Teleostei</taxon>
        <taxon>Clupei</taxon>
        <taxon>Clupeiformes</taxon>
        <taxon>Denticipitoidei</taxon>
        <taxon>Denticipitidae</taxon>
        <taxon>Denticeps</taxon>
    </lineage>
</organism>
<evidence type="ECO:0000256" key="1">
    <source>
        <dbReference type="ARBA" id="ARBA00004123"/>
    </source>
</evidence>
<dbReference type="PANTHER" id="PTHR24390:SF237">
    <property type="entry name" value="FI23536P1-RELATED"/>
    <property type="match status" value="1"/>
</dbReference>
<keyword evidence="5 11" id="KW-0863">Zinc-finger</keyword>